<evidence type="ECO:0000256" key="5">
    <source>
        <dbReference type="ARBA" id="ARBA00022801"/>
    </source>
</evidence>
<comment type="subunit">
    <text evidence="2 10">Homodimer.</text>
</comment>
<dbReference type="FunFam" id="3.90.950.10:FF:000001">
    <property type="entry name" value="dITP/XTP pyrophosphatase"/>
    <property type="match status" value="1"/>
</dbReference>
<evidence type="ECO:0000256" key="11">
    <source>
        <dbReference type="RuleBase" id="RU003781"/>
    </source>
</evidence>
<reference evidence="12 13" key="1">
    <citation type="submission" date="2018-04" db="EMBL/GenBank/DDBJ databases">
        <title>Genomic Encyclopedia of Archaeal and Bacterial Type Strains, Phase II (KMG-II): from individual species to whole genera.</title>
        <authorList>
            <person name="Goeker M."/>
        </authorList>
    </citation>
    <scope>NUCLEOTIDE SEQUENCE [LARGE SCALE GENOMIC DNA]</scope>
    <source>
        <strain evidence="12 13">DSM 23082</strain>
    </source>
</reference>
<feature type="binding site" evidence="10">
    <location>
        <begin position="158"/>
        <end position="161"/>
    </location>
    <ligand>
        <name>substrate</name>
    </ligand>
</feature>
<dbReference type="GO" id="GO:0036220">
    <property type="term" value="F:ITP diphosphatase activity"/>
    <property type="evidence" value="ECO:0007669"/>
    <property type="project" value="UniProtKB-UniRule"/>
</dbReference>
<feature type="binding site" evidence="10">
    <location>
        <begin position="17"/>
        <end position="22"/>
    </location>
    <ligand>
        <name>substrate</name>
    </ligand>
</feature>
<dbReference type="GO" id="GO:0017111">
    <property type="term" value="F:ribonucleoside triphosphate phosphatase activity"/>
    <property type="evidence" value="ECO:0007669"/>
    <property type="project" value="InterPro"/>
</dbReference>
<dbReference type="InterPro" id="IPR020922">
    <property type="entry name" value="dITP/XTP_pyrophosphatase"/>
</dbReference>
<organism evidence="12 13">
    <name type="scientific">Christiangramia gaetbulicola</name>
    <dbReference type="NCBI Taxonomy" id="703340"/>
    <lineage>
        <taxon>Bacteria</taxon>
        <taxon>Pseudomonadati</taxon>
        <taxon>Bacteroidota</taxon>
        <taxon>Flavobacteriia</taxon>
        <taxon>Flavobacteriales</taxon>
        <taxon>Flavobacteriaceae</taxon>
        <taxon>Christiangramia</taxon>
    </lineage>
</organism>
<feature type="binding site" evidence="10">
    <location>
        <position position="78"/>
    </location>
    <ligand>
        <name>Mg(2+)</name>
        <dbReference type="ChEBI" id="CHEBI:18420"/>
    </ligand>
</feature>
<comment type="caution">
    <text evidence="10">Lacks conserved residue(s) required for the propagation of feature annotation.</text>
</comment>
<dbReference type="Proteomes" id="UP000244174">
    <property type="component" value="Unassembled WGS sequence"/>
</dbReference>
<gene>
    <name evidence="12" type="ORF">C8P64_1805</name>
</gene>
<keyword evidence="5 10" id="KW-0378">Hydrolase</keyword>
<evidence type="ECO:0000256" key="4">
    <source>
        <dbReference type="ARBA" id="ARBA00022741"/>
    </source>
</evidence>
<accession>A0A2T6AHI3</accession>
<dbReference type="HAMAP" id="MF_01405">
    <property type="entry name" value="Non_canon_purine_NTPase"/>
    <property type="match status" value="1"/>
</dbReference>
<dbReference type="GO" id="GO:0009117">
    <property type="term" value="P:nucleotide metabolic process"/>
    <property type="evidence" value="ECO:0007669"/>
    <property type="project" value="UniProtKB-KW"/>
</dbReference>
<name>A0A2T6AHI3_9FLAO</name>
<feature type="binding site" evidence="10">
    <location>
        <position position="181"/>
    </location>
    <ligand>
        <name>substrate</name>
    </ligand>
</feature>
<sequence>MNHTTTDNSRMKLVFATHNPNKFKEIESLLPDHIELLSLTDIDCKEDIPETGDTIDENAMIKADYVKNHYGYDCFADDTGLEVNSLAGAPGVFSARYAGDEKNDEKNVEKLLSQLEKRDDRTARFRTVIALNLKGHENLFTGICEGTILKERKGNKGFGYDPIFLPNGFDKSFAEMDLREKTKISHRGIAFKALIEYLSQ</sequence>
<dbReference type="PANTHER" id="PTHR11067">
    <property type="entry name" value="INOSINE TRIPHOSPHATE PYROPHOSPHATASE/HAM1 PROTEIN"/>
    <property type="match status" value="1"/>
</dbReference>
<comment type="catalytic activity">
    <reaction evidence="8 10">
        <text>dITP + H2O = dIMP + diphosphate + H(+)</text>
        <dbReference type="Rhea" id="RHEA:28342"/>
        <dbReference type="ChEBI" id="CHEBI:15377"/>
        <dbReference type="ChEBI" id="CHEBI:15378"/>
        <dbReference type="ChEBI" id="CHEBI:33019"/>
        <dbReference type="ChEBI" id="CHEBI:61194"/>
        <dbReference type="ChEBI" id="CHEBI:61382"/>
        <dbReference type="EC" id="3.6.1.66"/>
    </reaction>
</comment>
<dbReference type="CDD" id="cd00515">
    <property type="entry name" value="HAM1"/>
    <property type="match status" value="1"/>
</dbReference>
<evidence type="ECO:0000256" key="3">
    <source>
        <dbReference type="ARBA" id="ARBA00022723"/>
    </source>
</evidence>
<proteinExistence type="inferred from homology"/>
<keyword evidence="13" id="KW-1185">Reference proteome</keyword>
<feature type="binding site" evidence="10">
    <location>
        <position position="79"/>
    </location>
    <ligand>
        <name>substrate</name>
    </ligand>
</feature>
<evidence type="ECO:0000313" key="13">
    <source>
        <dbReference type="Proteomes" id="UP000244174"/>
    </source>
</evidence>
<feature type="active site" description="Proton acceptor" evidence="10">
    <location>
        <position position="78"/>
    </location>
</feature>
<evidence type="ECO:0000256" key="7">
    <source>
        <dbReference type="ARBA" id="ARBA00023080"/>
    </source>
</evidence>
<keyword evidence="6 10" id="KW-0460">Magnesium</keyword>
<evidence type="ECO:0000313" key="12">
    <source>
        <dbReference type="EMBL" id="PTX43278.1"/>
    </source>
</evidence>
<dbReference type="GO" id="GO:0005829">
    <property type="term" value="C:cytosol"/>
    <property type="evidence" value="ECO:0007669"/>
    <property type="project" value="TreeGrafter"/>
</dbReference>
<comment type="catalytic activity">
    <reaction evidence="9 10">
        <text>XTP + H2O = XMP + diphosphate + H(+)</text>
        <dbReference type="Rhea" id="RHEA:28610"/>
        <dbReference type="ChEBI" id="CHEBI:15377"/>
        <dbReference type="ChEBI" id="CHEBI:15378"/>
        <dbReference type="ChEBI" id="CHEBI:33019"/>
        <dbReference type="ChEBI" id="CHEBI:57464"/>
        <dbReference type="ChEBI" id="CHEBI:61314"/>
        <dbReference type="EC" id="3.6.1.66"/>
    </reaction>
</comment>
<comment type="caution">
    <text evidence="12">The sequence shown here is derived from an EMBL/GenBank/DDBJ whole genome shotgun (WGS) entry which is preliminary data.</text>
</comment>
<dbReference type="GO" id="GO:0035870">
    <property type="term" value="F:dITP diphosphatase activity"/>
    <property type="evidence" value="ECO:0007669"/>
    <property type="project" value="UniProtKB-UniRule"/>
</dbReference>
<dbReference type="NCBIfam" id="NF011398">
    <property type="entry name" value="PRK14823.1"/>
    <property type="match status" value="1"/>
</dbReference>
<dbReference type="Gene3D" id="3.90.950.10">
    <property type="match status" value="1"/>
</dbReference>
<dbReference type="GO" id="GO:0009146">
    <property type="term" value="P:purine nucleoside triphosphate catabolic process"/>
    <property type="evidence" value="ECO:0007669"/>
    <property type="project" value="UniProtKB-UniRule"/>
</dbReference>
<dbReference type="GO" id="GO:0000166">
    <property type="term" value="F:nucleotide binding"/>
    <property type="evidence" value="ECO:0007669"/>
    <property type="project" value="UniProtKB-KW"/>
</dbReference>
<evidence type="ECO:0000256" key="1">
    <source>
        <dbReference type="ARBA" id="ARBA00008023"/>
    </source>
</evidence>
<keyword evidence="3 10" id="KW-0479">Metal-binding</keyword>
<dbReference type="AlphaFoldDB" id="A0A2T6AHI3"/>
<dbReference type="EC" id="3.6.1.66" evidence="10"/>
<evidence type="ECO:0000256" key="10">
    <source>
        <dbReference type="HAMAP-Rule" id="MF_01405"/>
    </source>
</evidence>
<dbReference type="InterPro" id="IPR002637">
    <property type="entry name" value="RdgB/HAM1"/>
</dbReference>
<feature type="binding site" evidence="10">
    <location>
        <begin position="186"/>
        <end position="187"/>
    </location>
    <ligand>
        <name>substrate</name>
    </ligand>
</feature>
<evidence type="ECO:0000256" key="8">
    <source>
        <dbReference type="ARBA" id="ARBA00051875"/>
    </source>
</evidence>
<comment type="similarity">
    <text evidence="1 10 11">Belongs to the HAM1 NTPase family.</text>
</comment>
<evidence type="ECO:0000256" key="6">
    <source>
        <dbReference type="ARBA" id="ARBA00022842"/>
    </source>
</evidence>
<dbReference type="NCBIfam" id="TIGR00042">
    <property type="entry name" value="RdgB/HAM1 family non-canonical purine NTP pyrophosphatase"/>
    <property type="match status" value="1"/>
</dbReference>
<comment type="catalytic activity">
    <reaction evidence="10">
        <text>ITP + H2O = IMP + diphosphate + H(+)</text>
        <dbReference type="Rhea" id="RHEA:29399"/>
        <dbReference type="ChEBI" id="CHEBI:15377"/>
        <dbReference type="ChEBI" id="CHEBI:15378"/>
        <dbReference type="ChEBI" id="CHEBI:33019"/>
        <dbReference type="ChEBI" id="CHEBI:58053"/>
        <dbReference type="ChEBI" id="CHEBI:61402"/>
        <dbReference type="EC" id="3.6.1.66"/>
    </reaction>
</comment>
<evidence type="ECO:0000256" key="9">
    <source>
        <dbReference type="ARBA" id="ARBA00052017"/>
    </source>
</evidence>
<dbReference type="Pfam" id="PF01725">
    <property type="entry name" value="Ham1p_like"/>
    <property type="match status" value="1"/>
</dbReference>
<comment type="cofactor">
    <cofactor evidence="10">
        <name>Mg(2+)</name>
        <dbReference type="ChEBI" id="CHEBI:18420"/>
    </cofactor>
    <text evidence="10">Binds 1 Mg(2+) ion per subunit.</text>
</comment>
<dbReference type="InterPro" id="IPR029001">
    <property type="entry name" value="ITPase-like_fam"/>
</dbReference>
<protein>
    <recommendedName>
        <fullName evidence="10">dITP/XTP pyrophosphatase</fullName>
        <ecNumber evidence="10">3.6.1.66</ecNumber>
    </recommendedName>
    <alternativeName>
        <fullName evidence="10">Non-canonical purine NTP pyrophosphatase</fullName>
    </alternativeName>
    <alternativeName>
        <fullName evidence="10">Non-standard purine NTP pyrophosphatase</fullName>
    </alternativeName>
    <alternativeName>
        <fullName evidence="10">Nucleoside-triphosphate diphosphatase</fullName>
    </alternativeName>
    <alternativeName>
        <fullName evidence="10">Nucleoside-triphosphate pyrophosphatase</fullName>
        <shortName evidence="10">NTPase</shortName>
    </alternativeName>
</protein>
<dbReference type="GO" id="GO:0046872">
    <property type="term" value="F:metal ion binding"/>
    <property type="evidence" value="ECO:0007669"/>
    <property type="project" value="UniProtKB-KW"/>
</dbReference>
<evidence type="ECO:0000256" key="2">
    <source>
        <dbReference type="ARBA" id="ARBA00011738"/>
    </source>
</evidence>
<dbReference type="SUPFAM" id="SSF52972">
    <property type="entry name" value="ITPase-like"/>
    <property type="match status" value="1"/>
</dbReference>
<dbReference type="EMBL" id="QBKQ01000002">
    <property type="protein sequence ID" value="PTX43278.1"/>
    <property type="molecule type" value="Genomic_DNA"/>
</dbReference>
<keyword evidence="4 10" id="KW-0547">Nucleotide-binding</keyword>
<dbReference type="GO" id="GO:0036222">
    <property type="term" value="F:XTP diphosphatase activity"/>
    <property type="evidence" value="ECO:0007669"/>
    <property type="project" value="UniProtKB-UniRule"/>
</dbReference>
<dbReference type="PANTHER" id="PTHR11067:SF9">
    <property type="entry name" value="INOSINE TRIPHOSPHATE PYROPHOSPHATASE"/>
    <property type="match status" value="1"/>
</dbReference>
<keyword evidence="7 10" id="KW-0546">Nucleotide metabolism</keyword>
<comment type="function">
    <text evidence="10">Pyrophosphatase that catalyzes the hydrolysis of nucleoside triphosphates to their monophosphate derivatives, with a high preference for the non-canonical purine nucleotides XTP (xanthosine triphosphate), dITP (deoxyinosine triphosphate) and ITP. Seems to function as a house-cleaning enzyme that removes non-canonical purine nucleotides from the nucleotide pool, thus preventing their incorporation into DNA/RNA and avoiding chromosomal lesions.</text>
</comment>